<evidence type="ECO:0000313" key="2">
    <source>
        <dbReference type="EMBL" id="TKB48197.1"/>
    </source>
</evidence>
<keyword evidence="1" id="KW-0732">Signal</keyword>
<evidence type="ECO:0000256" key="1">
    <source>
        <dbReference type="SAM" id="SignalP"/>
    </source>
</evidence>
<dbReference type="AlphaFoldDB" id="A0A4U1BBC7"/>
<proteinExistence type="predicted"/>
<feature type="signal peptide" evidence="1">
    <location>
        <begin position="1"/>
        <end position="24"/>
    </location>
</feature>
<keyword evidence="3" id="KW-1185">Reference proteome</keyword>
<dbReference type="Pfam" id="PF10082">
    <property type="entry name" value="BBP2_2"/>
    <property type="match status" value="1"/>
</dbReference>
<organism evidence="2 3">
    <name type="scientific">Ferrimonas sediminicola</name>
    <dbReference type="NCBI Taxonomy" id="2569538"/>
    <lineage>
        <taxon>Bacteria</taxon>
        <taxon>Pseudomonadati</taxon>
        <taxon>Pseudomonadota</taxon>
        <taxon>Gammaproteobacteria</taxon>
        <taxon>Alteromonadales</taxon>
        <taxon>Ferrimonadaceae</taxon>
        <taxon>Ferrimonas</taxon>
    </lineage>
</organism>
<dbReference type="InterPro" id="IPR018759">
    <property type="entry name" value="BBP2_2"/>
</dbReference>
<name>A0A4U1BBC7_9GAMM</name>
<evidence type="ECO:0000313" key="3">
    <source>
        <dbReference type="Proteomes" id="UP000305674"/>
    </source>
</evidence>
<dbReference type="Proteomes" id="UP000305674">
    <property type="component" value="Unassembled WGS sequence"/>
</dbReference>
<dbReference type="EMBL" id="SWCI01000009">
    <property type="protein sequence ID" value="TKB48197.1"/>
    <property type="molecule type" value="Genomic_DNA"/>
</dbReference>
<sequence length="400" mass="45946">MITMKALTPLLLTGSLLLPFTVGAGEYQPANLEMGKGWQFMPQLGVGLGYDDNTAHSSADAIDSWYWEVSPEFLIHAGNQVNSYQLSYLVTDGNYEDSSEDDFTDHRVKLDIHHEFTRRHRLNFNYTYYRDHEARGEGITEGFGQDFDEVAEFDVHDVGLIYGFGVPSAKINLDLELGYYDKNYTNLETISQFRDYDSVLGRATVYWRLGPKTSVLFEWDGEDKSYDRSAQGEPSRDSFDQRLLVGFKWDATSKTSGTVKLGYEDRNFDADSREDFDGVAWNVAVDWKPRSYSTFTIDGGSRAKDPDTLGDYVEENSLGVRWTHDWRSRLSTLAAIRYLDESFTGIDRDDELWEATLGATLIWKRWLSTEFEYRYADQSSNIDRLNYDKNLFLATVRLSL</sequence>
<gene>
    <name evidence="2" type="ORF">FCL40_13805</name>
</gene>
<protein>
    <recommendedName>
        <fullName evidence="4">Beta-barrel porin 2</fullName>
    </recommendedName>
</protein>
<comment type="caution">
    <text evidence="2">The sequence shown here is derived from an EMBL/GenBank/DDBJ whole genome shotgun (WGS) entry which is preliminary data.</text>
</comment>
<feature type="chain" id="PRO_5020597009" description="Beta-barrel porin 2" evidence="1">
    <location>
        <begin position="25"/>
        <end position="400"/>
    </location>
</feature>
<accession>A0A4U1BBC7</accession>
<reference evidence="2 3" key="1">
    <citation type="submission" date="2019-04" db="EMBL/GenBank/DDBJ databases">
        <authorList>
            <person name="Hwang J.C."/>
        </authorList>
    </citation>
    <scope>NUCLEOTIDE SEQUENCE [LARGE SCALE GENOMIC DNA]</scope>
    <source>
        <strain evidence="2 3">IMCC35001</strain>
    </source>
</reference>
<evidence type="ECO:0008006" key="4">
    <source>
        <dbReference type="Google" id="ProtNLM"/>
    </source>
</evidence>
<dbReference type="OrthoDB" id="9153755at2"/>